<sequence length="1915" mass="213906">MIGLLEQIRGIAPENDAKFSQVVGELEGLLSPKEGKKRPGSASLLDHGAVAVELAREAQNKGHSDVSERVLQTVDDGALQPAIAIRKRVIEIEVKVLQRGAEDNLGQKHLLDAMTALQASIRTALTLDDAQVTDEACISLYKLIIKNHKSPTAVTPFLKTIADAWETLGAGSPIMRSRIHYELAHHYGSTNLLSAALQHMQKAIVLYPSADDFMEEMRAKLYKLEVMNKSPFDPTLRHEWKALLLVSSMPATEGSPHILVQAIRLLIPSYEPDDQVTFDLEKALSQQYTFPWSEDSIEVRRETFLSLVEVLRACHSRMQPAPAANNGRPRSSDAQLRVYQKVAFESANYLLGQTWDLNLVPTFFNSQLCEAAAVAVESLRLLVQHETEKLYQFIAATLRKAFDIAMPLPNDWYMRRLVKLFCNFYIRSNAEMRKLGYWIETFEHIYGKLAGSPNRDLAIFVGVCASYAQALLDMELEAKEAQPSDRAAEDKTKGKPGKTGGKPAAREAASATLKLADDVCKAGMENKSNDASVKFPLLQVWKRVCELKGSGPPTPPDGPIRTCGVILALDSGKDASQSIAPLMKELKSFDLAGDILLQLWLHMIRFLSDTKQWELALEGLSCVQSALPSWKQYFPSDTDFREWVATFELTCGQVLGAMAGQRAFDAPAGMCMQVIEHFINGINIACSTKPASSELVSSTVKSFWNVIASNMAEKRRFVEPIQSILRYISKNQMQLDPVACDYLFRLLQLSLHQCSVQKDFTTGLRLLDYAVKSLPKSYHHEIAAMKIIFLGGKDIVAVNIIIKDPDEEAQLWRSLAQTLKDPVKKRESYEQALQILEKAGTLTLKKVEVMIEYAQSLSTQGRRRTAVTILEEGEQLCMMAPENAQTQLLQMKLLTLRAILVESRQERISTLDNAFTQVENVVRQLFERAQQVEIQSRSMTGGKAKKAGQTEAEMLQMPDIDQWDAFSWPEALFRAMNEEDDGITLTSRSVNNSDIMCWLQILASQLIKYEKLVTKSLPVVALMNLISKTCLEDSPETQEVQSGVNVYWAASLLHLGFMENAQQNYKVSLPTLQAKWNMSRLARLFPIRITRTWITKMECYLAWGDLDVARLYATNVSALPELTEDDLFDATTLDALALTASGKFRQSQDILTALRSPLSPSTFMRVSYGMLLNTIGIVALSDRSTEGVEDCLACVRSACSKADSHLQTDPWMMEYSDHLLRIETDLLLRLLKESPGIEKVVSDVLDKRTRYFQTLKDAEMMGEIFMGKARAVPLDGKGQKAERRRLLQSRKILMEGRDMLENARRFDSEVYIRLLLQLGSLELEIALYKDLPTNTGQILDVLELLDAMENKEKDQMEWQKWLEVKSKACDDAIQLLQRHEDNVVEGKGTFHYVLGMSFLEKGGGLQSGTHSRAASGTLSRRPSMHPMNTGADNRMFAEEHLATALEMACEEMNFERMAVIAEAFLTKHSGLDSAAAFNYLALLQGTKGATYLQRLWEESNQYMVTLKALSRTPYIEFPGMPFWKDCIQNTLQKSTVYHIKNDASYGRCQLPPDFAFADWPANLRVLILQHSSDKATLFGGLLRHKGDASKSKKGDDATTEAVVKKIAVHSAQLEVRIQDMDFDESLIKQVEAYLRPLTSALGLDQAAPEPPASASPNKKKGKKEKDKGDAPAEDRTHYILLVDELLEDLPLETILPAISNVKAISRDFDLHMLQERLLSLTSDTAVAEPPKKKEKDKVPESDGSGPDVESLSYFVDGCFPFAKALQASLNRLPSNDAEGTTSQLQPAEWLEMIKRRSAHVFVGEAFPKFLLETIVKVDLHGLHVCAILDNLVINRKPPKPSFSRVKKLAATFSLSGVNTVVVPFARVSETETAEFLGRMIDGSPGLGKTVVETKTQQGINAFSMFGLPPNLKWKT</sequence>
<organism evidence="2 3">
    <name type="scientific">Rhizophlyctis rosea</name>
    <dbReference type="NCBI Taxonomy" id="64517"/>
    <lineage>
        <taxon>Eukaryota</taxon>
        <taxon>Fungi</taxon>
        <taxon>Fungi incertae sedis</taxon>
        <taxon>Chytridiomycota</taxon>
        <taxon>Chytridiomycota incertae sedis</taxon>
        <taxon>Chytridiomycetes</taxon>
        <taxon>Rhizophlyctidales</taxon>
        <taxon>Rhizophlyctidaceae</taxon>
        <taxon>Rhizophlyctis</taxon>
    </lineage>
</organism>
<feature type="region of interest" description="Disordered" evidence="1">
    <location>
        <begin position="1724"/>
        <end position="1745"/>
    </location>
</feature>
<dbReference type="PANTHER" id="PTHR15977">
    <property type="entry name" value="CILIA- AND FLAGELLA-ASSOCIATED PROTEIN 46"/>
    <property type="match status" value="1"/>
</dbReference>
<feature type="compositionally biased region" description="Basic and acidic residues" evidence="1">
    <location>
        <begin position="481"/>
        <end position="493"/>
    </location>
</feature>
<proteinExistence type="predicted"/>
<dbReference type="GO" id="GO:0060294">
    <property type="term" value="P:cilium movement involved in cell motility"/>
    <property type="evidence" value="ECO:0007669"/>
    <property type="project" value="InterPro"/>
</dbReference>
<accession>A0AAD5SQC9</accession>
<keyword evidence="3" id="KW-1185">Reference proteome</keyword>
<name>A0AAD5SQC9_9FUNG</name>
<feature type="region of interest" description="Disordered" evidence="1">
    <location>
        <begin position="481"/>
        <end position="506"/>
    </location>
</feature>
<feature type="compositionally biased region" description="Basic and acidic residues" evidence="1">
    <location>
        <begin position="1729"/>
        <end position="1740"/>
    </location>
</feature>
<gene>
    <name evidence="2" type="ORF">HK097_007715</name>
</gene>
<dbReference type="InterPro" id="IPR039586">
    <property type="entry name" value="CFAP46"/>
</dbReference>
<dbReference type="PANTHER" id="PTHR15977:SF15">
    <property type="entry name" value="CILIA- AND FLAGELLA-ASSOCIATED PROTEIN 46"/>
    <property type="match status" value="1"/>
</dbReference>
<evidence type="ECO:0000313" key="3">
    <source>
        <dbReference type="Proteomes" id="UP001212841"/>
    </source>
</evidence>
<dbReference type="GO" id="GO:0035082">
    <property type="term" value="P:axoneme assembly"/>
    <property type="evidence" value="ECO:0007669"/>
    <property type="project" value="InterPro"/>
</dbReference>
<comment type="caution">
    <text evidence="2">The sequence shown here is derived from an EMBL/GenBank/DDBJ whole genome shotgun (WGS) entry which is preliminary data.</text>
</comment>
<reference evidence="2" key="1">
    <citation type="submission" date="2020-05" db="EMBL/GenBank/DDBJ databases">
        <title>Phylogenomic resolution of chytrid fungi.</title>
        <authorList>
            <person name="Stajich J.E."/>
            <person name="Amses K."/>
            <person name="Simmons R."/>
            <person name="Seto K."/>
            <person name="Myers J."/>
            <person name="Bonds A."/>
            <person name="Quandt C.A."/>
            <person name="Barry K."/>
            <person name="Liu P."/>
            <person name="Grigoriev I."/>
            <person name="Longcore J.E."/>
            <person name="James T.Y."/>
        </authorList>
    </citation>
    <scope>NUCLEOTIDE SEQUENCE</scope>
    <source>
        <strain evidence="2">JEL0318</strain>
    </source>
</reference>
<feature type="region of interest" description="Disordered" evidence="1">
    <location>
        <begin position="1405"/>
        <end position="1428"/>
    </location>
</feature>
<dbReference type="EMBL" id="JADGJD010000041">
    <property type="protein sequence ID" value="KAJ3056232.1"/>
    <property type="molecule type" value="Genomic_DNA"/>
</dbReference>
<feature type="region of interest" description="Disordered" evidence="1">
    <location>
        <begin position="1643"/>
        <end position="1672"/>
    </location>
</feature>
<protein>
    <submittedName>
        <fullName evidence="2">Uncharacterized protein</fullName>
    </submittedName>
</protein>
<feature type="compositionally biased region" description="Basic and acidic residues" evidence="1">
    <location>
        <begin position="1663"/>
        <end position="1672"/>
    </location>
</feature>
<evidence type="ECO:0000256" key="1">
    <source>
        <dbReference type="SAM" id="MobiDB-lite"/>
    </source>
</evidence>
<dbReference type="InterPro" id="IPR011990">
    <property type="entry name" value="TPR-like_helical_dom_sf"/>
</dbReference>
<dbReference type="SUPFAM" id="SSF48452">
    <property type="entry name" value="TPR-like"/>
    <property type="match status" value="1"/>
</dbReference>
<feature type="compositionally biased region" description="Polar residues" evidence="1">
    <location>
        <begin position="1407"/>
        <end position="1420"/>
    </location>
</feature>
<dbReference type="Proteomes" id="UP001212841">
    <property type="component" value="Unassembled WGS sequence"/>
</dbReference>
<evidence type="ECO:0000313" key="2">
    <source>
        <dbReference type="EMBL" id="KAJ3056232.1"/>
    </source>
</evidence>